<comment type="similarity">
    <text evidence="8 9">Belongs to the monomeric-type IDH family.</text>
</comment>
<evidence type="ECO:0000256" key="1">
    <source>
        <dbReference type="ARBA" id="ARBA00022435"/>
    </source>
</evidence>
<evidence type="ECO:0000313" key="14">
    <source>
        <dbReference type="EMBL" id="RMA78826.1"/>
    </source>
</evidence>
<organism evidence="14 15">
    <name type="scientific">Umboniibacter marinipuniceus</name>
    <dbReference type="NCBI Taxonomy" id="569599"/>
    <lineage>
        <taxon>Bacteria</taxon>
        <taxon>Pseudomonadati</taxon>
        <taxon>Pseudomonadota</taxon>
        <taxon>Gammaproteobacteria</taxon>
        <taxon>Cellvibrionales</taxon>
        <taxon>Cellvibrionaceae</taxon>
        <taxon>Umboniibacter</taxon>
    </lineage>
</organism>
<keyword evidence="1 9" id="KW-0329">Glyoxylate bypass</keyword>
<keyword evidence="15" id="KW-1185">Reference proteome</keyword>
<feature type="binding site" evidence="13">
    <location>
        <position position="649"/>
    </location>
    <ligand>
        <name>NADP(+)</name>
        <dbReference type="ChEBI" id="CHEBI:58349"/>
    </ligand>
</feature>
<evidence type="ECO:0000256" key="6">
    <source>
        <dbReference type="ARBA" id="ARBA00023002"/>
    </source>
</evidence>
<sequence length="740" mass="80155">MTTSKIIYTLTDEAPALATYSLLPIVQAFSKAAGVEVETRDISLSGRVLANFPDYLSEAQRIDDALTELGELAKQPDANIVKLPNISASIPQLVATIRELQSKGFNLPDFPAEPETQEEEVIKARYLKVAGSAVNPVLREGNSDRRAPNAVKAFAKKHPHSMGVWSKDSASHVASMTAGDFYESETSTTLASATEFKIVHVAADGQETELREFAPLQAGEILDSSSLNVAELRKFLAEQVADAKAKGVLFSLHMKATMMKVSDPIIFGHCVEVFYADVFAKYADVFAEIGVDVTNGIGDVYNKITALEEDVQAQIKADIAAVYDTAPDMAMVDSDNGITNLHVPSDVIIDASMPAMIRSSGQMWNAQGKLQDTKAVIPDRCYAGVYDATINFCREHGAFDPTTMGTVPNVGLMAQKAEEYGSHDKTFVAPSNGVIKAIDTSGAVLLEQTVETGDIFRMCQVKDAPVQDWVKLAVNRARATGWPAIFWLDANRAHDAELINKVERYLADHNTDGLEIKVMAPVEATNYTLKRLKAGENTISVTGNVLRDYLTDLFPILELGTSAKMLSIVPLMNGGGLFETGAGGSAPKHVQQFEKENHLRWDSLGEFLALAVSLEHLGSTFNNATAVILGETLDAATATFLEENKSPSRKVNELDNRGSHFYLAMYWAQELAAQTKDAELQARFAPLAEELAKAEAKIVDELNAAQGVAMDIGGYFRPNPVQASEAMRPSATLNTLLAGL</sequence>
<comment type="cofactor">
    <cofactor evidence="12">
        <name>Mg(2+)</name>
        <dbReference type="ChEBI" id="CHEBI:18420"/>
    </cofactor>
    <cofactor evidence="12">
        <name>Mn(2+)</name>
        <dbReference type="ChEBI" id="CHEBI:29035"/>
    </cofactor>
    <text evidence="12">Binds 1 Mg(2+) or Mn(2+) ion per subunit.</text>
</comment>
<evidence type="ECO:0000256" key="7">
    <source>
        <dbReference type="ARBA" id="ARBA00023554"/>
    </source>
</evidence>
<dbReference type="PIRSF" id="PIRSF009407">
    <property type="entry name" value="IDH_monmr"/>
    <property type="match status" value="1"/>
</dbReference>
<feature type="binding site" evidence="12">
    <location>
        <position position="548"/>
    </location>
    <ligand>
        <name>Mg(2+)</name>
        <dbReference type="ChEBI" id="CHEBI:18420"/>
    </ligand>
</feature>
<keyword evidence="4 12" id="KW-0460">Magnesium</keyword>
<proteinExistence type="inferred from homology"/>
<feature type="site" description="Critical for catalysis" evidence="10">
    <location>
        <position position="420"/>
    </location>
</feature>
<feature type="binding site" evidence="13">
    <location>
        <begin position="584"/>
        <end position="585"/>
    </location>
    <ligand>
        <name>NADP(+)</name>
        <dbReference type="ChEBI" id="CHEBI:58349"/>
    </ligand>
</feature>
<keyword evidence="5 9" id="KW-0521">NADP</keyword>
<dbReference type="GO" id="GO:0006099">
    <property type="term" value="P:tricarboxylic acid cycle"/>
    <property type="evidence" value="ECO:0007669"/>
    <property type="project" value="UniProtKB-KW"/>
</dbReference>
<dbReference type="EC" id="1.1.1.42" evidence="9"/>
<evidence type="ECO:0000256" key="11">
    <source>
        <dbReference type="PIRSR" id="PIRSR009407-2"/>
    </source>
</evidence>
<dbReference type="PANTHER" id="PTHR36999">
    <property type="entry name" value="ISOCITRATE DEHYDROGENASE [NADP]"/>
    <property type="match status" value="1"/>
</dbReference>
<dbReference type="NCBIfam" id="TIGR00178">
    <property type="entry name" value="monomer_idh"/>
    <property type="match status" value="1"/>
</dbReference>
<evidence type="ECO:0000256" key="2">
    <source>
        <dbReference type="ARBA" id="ARBA00022532"/>
    </source>
</evidence>
<feature type="binding site" evidence="13">
    <location>
        <position position="589"/>
    </location>
    <ligand>
        <name>NADP(+)</name>
        <dbReference type="ChEBI" id="CHEBI:58349"/>
    </ligand>
</feature>
<comment type="caution">
    <text evidence="14">The sequence shown here is derived from an EMBL/GenBank/DDBJ whole genome shotgun (WGS) entry which is preliminary data.</text>
</comment>
<dbReference type="AlphaFoldDB" id="A0A3M0A2F2"/>
<dbReference type="GO" id="GO:0006097">
    <property type="term" value="P:glyoxylate cycle"/>
    <property type="evidence" value="ECO:0007669"/>
    <property type="project" value="UniProtKB-KW"/>
</dbReference>
<evidence type="ECO:0000256" key="13">
    <source>
        <dbReference type="PIRSR" id="PIRSR009407-4"/>
    </source>
</evidence>
<evidence type="ECO:0000256" key="5">
    <source>
        <dbReference type="ARBA" id="ARBA00022857"/>
    </source>
</evidence>
<feature type="binding site" evidence="13">
    <location>
        <begin position="82"/>
        <end position="87"/>
    </location>
    <ligand>
        <name>NADP(+)</name>
        <dbReference type="ChEBI" id="CHEBI:58349"/>
    </ligand>
</feature>
<evidence type="ECO:0000313" key="15">
    <source>
        <dbReference type="Proteomes" id="UP000267187"/>
    </source>
</evidence>
<evidence type="ECO:0000256" key="10">
    <source>
        <dbReference type="PIRSR" id="PIRSR009407-1"/>
    </source>
</evidence>
<dbReference type="GO" id="GO:0004450">
    <property type="term" value="F:isocitrate dehydrogenase (NADP+) activity"/>
    <property type="evidence" value="ECO:0007669"/>
    <property type="project" value="UniProtKB-EC"/>
</dbReference>
<protein>
    <recommendedName>
        <fullName evidence="9">Isocitrate dehydrogenase [NADP]</fullName>
        <ecNumber evidence="9">1.1.1.42</ecNumber>
    </recommendedName>
    <alternativeName>
        <fullName evidence="9">Oxalosuccinate decarboxylase</fullName>
    </alternativeName>
</protein>
<dbReference type="Pfam" id="PF03971">
    <property type="entry name" value="IDH"/>
    <property type="match status" value="1"/>
</dbReference>
<dbReference type="Proteomes" id="UP000267187">
    <property type="component" value="Unassembled WGS sequence"/>
</dbReference>
<evidence type="ECO:0000256" key="9">
    <source>
        <dbReference type="PIRNR" id="PIRNR009407"/>
    </source>
</evidence>
<dbReference type="InterPro" id="IPR004436">
    <property type="entry name" value="Isocitrate_DH_NADP_mono"/>
</dbReference>
<feature type="binding site" evidence="12">
    <location>
        <position position="350"/>
    </location>
    <ligand>
        <name>Mg(2+)</name>
        <dbReference type="ChEBI" id="CHEBI:18420"/>
    </ligand>
</feature>
<feature type="binding site" evidence="13">
    <location>
        <begin position="600"/>
        <end position="602"/>
    </location>
    <ligand>
        <name>NADP(+)</name>
        <dbReference type="ChEBI" id="CHEBI:58349"/>
    </ligand>
</feature>
<evidence type="ECO:0000256" key="4">
    <source>
        <dbReference type="ARBA" id="ARBA00022842"/>
    </source>
</evidence>
<comment type="catalytic activity">
    <reaction evidence="7 9">
        <text>D-threo-isocitrate + NADP(+) = 2-oxoglutarate + CO2 + NADPH</text>
        <dbReference type="Rhea" id="RHEA:19629"/>
        <dbReference type="ChEBI" id="CHEBI:15562"/>
        <dbReference type="ChEBI" id="CHEBI:16526"/>
        <dbReference type="ChEBI" id="CHEBI:16810"/>
        <dbReference type="ChEBI" id="CHEBI:57783"/>
        <dbReference type="ChEBI" id="CHEBI:58349"/>
        <dbReference type="EC" id="1.1.1.42"/>
    </reaction>
</comment>
<feature type="binding site" evidence="11">
    <location>
        <position position="145"/>
    </location>
    <ligand>
        <name>D-threo-isocitrate</name>
        <dbReference type="ChEBI" id="CHEBI:15562"/>
    </ligand>
</feature>
<reference evidence="14 15" key="1">
    <citation type="submission" date="2018-10" db="EMBL/GenBank/DDBJ databases">
        <title>Genomic Encyclopedia of Type Strains, Phase IV (KMG-IV): sequencing the most valuable type-strain genomes for metagenomic binning, comparative biology and taxonomic classification.</title>
        <authorList>
            <person name="Goeker M."/>
        </authorList>
    </citation>
    <scope>NUCLEOTIDE SEQUENCE [LARGE SCALE GENOMIC DNA]</scope>
    <source>
        <strain evidence="14 15">DSM 25080</strain>
    </source>
</reference>
<feature type="site" description="Critical for catalysis" evidence="10">
    <location>
        <position position="255"/>
    </location>
</feature>
<evidence type="ECO:0000256" key="8">
    <source>
        <dbReference type="ARBA" id="ARBA00046318"/>
    </source>
</evidence>
<keyword evidence="3 12" id="KW-0479">Metal-binding</keyword>
<keyword evidence="2 9" id="KW-0816">Tricarboxylic acid cycle</keyword>
<gene>
    <name evidence="14" type="ORF">DFR27_2165</name>
</gene>
<dbReference type="EMBL" id="REFJ01000005">
    <property type="protein sequence ID" value="RMA78826.1"/>
    <property type="molecule type" value="Genomic_DNA"/>
</dbReference>
<evidence type="ECO:0000256" key="3">
    <source>
        <dbReference type="ARBA" id="ARBA00022723"/>
    </source>
</evidence>
<evidence type="ECO:0000256" key="12">
    <source>
        <dbReference type="PIRSR" id="PIRSR009407-3"/>
    </source>
</evidence>
<dbReference type="GO" id="GO:0046872">
    <property type="term" value="F:metal ion binding"/>
    <property type="evidence" value="ECO:0007669"/>
    <property type="project" value="UniProtKB-KW"/>
</dbReference>
<feature type="binding site" evidence="11">
    <location>
        <position position="547"/>
    </location>
    <ligand>
        <name>D-threo-isocitrate</name>
        <dbReference type="ChEBI" id="CHEBI:15562"/>
    </ligand>
</feature>
<feature type="binding site" evidence="11">
    <location>
        <begin position="132"/>
        <end position="139"/>
    </location>
    <ligand>
        <name>substrate</name>
    </ligand>
</feature>
<dbReference type="RefSeq" id="WP_121877464.1">
    <property type="nucleotide sequence ID" value="NZ_REFJ01000005.1"/>
</dbReference>
<feature type="binding site" evidence="12">
    <location>
        <position position="552"/>
    </location>
    <ligand>
        <name>Mg(2+)</name>
        <dbReference type="ChEBI" id="CHEBI:18420"/>
    </ligand>
</feature>
<feature type="binding site" evidence="13">
    <location>
        <position position="135"/>
    </location>
    <ligand>
        <name>NADP(+)</name>
        <dbReference type="ChEBI" id="CHEBI:58349"/>
    </ligand>
</feature>
<accession>A0A3M0A2F2</accession>
<keyword evidence="6 9" id="KW-0560">Oxidoreductase</keyword>
<dbReference type="OrthoDB" id="9807643at2"/>
<dbReference type="PANTHER" id="PTHR36999:SF1">
    <property type="entry name" value="ISOCITRATE DEHYDROGENASE (NADP(+))"/>
    <property type="match status" value="1"/>
</dbReference>
<name>A0A3M0A2F2_9GAMM</name>
<dbReference type="SUPFAM" id="SSF53659">
    <property type="entry name" value="Isocitrate/Isopropylmalate dehydrogenase-like"/>
    <property type="match status" value="1"/>
</dbReference>
<dbReference type="Gene3D" id="3.40.718.10">
    <property type="entry name" value="Isopropylmalate Dehydrogenase"/>
    <property type="match status" value="1"/>
</dbReference>